<accession>A0A1X6NKI3</accession>
<proteinExistence type="predicted"/>
<organism evidence="2 3">
    <name type="scientific">Porphyra umbilicalis</name>
    <name type="common">Purple laver</name>
    <name type="synonym">Red alga</name>
    <dbReference type="NCBI Taxonomy" id="2786"/>
    <lineage>
        <taxon>Eukaryota</taxon>
        <taxon>Rhodophyta</taxon>
        <taxon>Bangiophyceae</taxon>
        <taxon>Bangiales</taxon>
        <taxon>Bangiaceae</taxon>
        <taxon>Porphyra</taxon>
    </lineage>
</organism>
<evidence type="ECO:0000313" key="3">
    <source>
        <dbReference type="Proteomes" id="UP000218209"/>
    </source>
</evidence>
<protein>
    <submittedName>
        <fullName evidence="2">Uncharacterized protein</fullName>
    </submittedName>
</protein>
<gene>
    <name evidence="2" type="ORF">BU14_1849s0002</name>
</gene>
<sequence>MLNPPPSRRVPRAVGGPRGSPAARSTRRGGDRRVGGRRVWHPPPTTRRVRRGGRSTHPFWRASGGCAAAAQPRRPRATVRSARSLTGSAFFCRYGRAGWCGGGGGGRGRGKHPARAAATGSPVQAVLQQHERKEPCCDPSRPLLIPATRHKHVVWRRPSWRETGGRPPRQTDDAESRVWGGRPLLLGQNHVTMVAVWAPLPHHRTALALYDDLALALTKPPEPMATTDVA</sequence>
<name>A0A1X6NKI3_PORUM</name>
<feature type="region of interest" description="Disordered" evidence="1">
    <location>
        <begin position="1"/>
        <end position="61"/>
    </location>
</feature>
<dbReference type="Proteomes" id="UP000218209">
    <property type="component" value="Unassembled WGS sequence"/>
</dbReference>
<dbReference type="EMBL" id="KV919780">
    <property type="protein sequence ID" value="OSX69107.1"/>
    <property type="molecule type" value="Genomic_DNA"/>
</dbReference>
<dbReference type="AlphaFoldDB" id="A0A1X6NKI3"/>
<evidence type="ECO:0000256" key="1">
    <source>
        <dbReference type="SAM" id="MobiDB-lite"/>
    </source>
</evidence>
<evidence type="ECO:0000313" key="2">
    <source>
        <dbReference type="EMBL" id="OSX69107.1"/>
    </source>
</evidence>
<keyword evidence="3" id="KW-1185">Reference proteome</keyword>
<reference evidence="2 3" key="1">
    <citation type="submission" date="2017-03" db="EMBL/GenBank/DDBJ databases">
        <title>WGS assembly of Porphyra umbilicalis.</title>
        <authorList>
            <person name="Brawley S.H."/>
            <person name="Blouin N.A."/>
            <person name="Ficko-Blean E."/>
            <person name="Wheeler G.L."/>
            <person name="Lohr M."/>
            <person name="Goodson H.V."/>
            <person name="Jenkins J.W."/>
            <person name="Blaby-Haas C.E."/>
            <person name="Helliwell K.E."/>
            <person name="Chan C."/>
            <person name="Marriage T."/>
            <person name="Bhattacharya D."/>
            <person name="Klein A.S."/>
            <person name="Badis Y."/>
            <person name="Brodie J."/>
            <person name="Cao Y."/>
            <person name="Collen J."/>
            <person name="Dittami S.M."/>
            <person name="Gachon C.M."/>
            <person name="Green B.R."/>
            <person name="Karpowicz S."/>
            <person name="Kim J.W."/>
            <person name="Kudahl U."/>
            <person name="Lin S."/>
            <person name="Michel G."/>
            <person name="Mittag M."/>
            <person name="Olson B.J."/>
            <person name="Pangilinan J."/>
            <person name="Peng Y."/>
            <person name="Qiu H."/>
            <person name="Shu S."/>
            <person name="Singer J.T."/>
            <person name="Smith A.G."/>
            <person name="Sprecher B.N."/>
            <person name="Wagner V."/>
            <person name="Wang W."/>
            <person name="Wang Z.-Y."/>
            <person name="Yan J."/>
            <person name="Yarish C."/>
            <person name="Zoeuner-Riek S."/>
            <person name="Zhuang Y."/>
            <person name="Zou Y."/>
            <person name="Lindquist E.A."/>
            <person name="Grimwood J."/>
            <person name="Barry K."/>
            <person name="Rokhsar D.S."/>
            <person name="Schmutz J."/>
            <person name="Stiller J.W."/>
            <person name="Grossman A.R."/>
            <person name="Prochnik S.E."/>
        </authorList>
    </citation>
    <scope>NUCLEOTIDE SEQUENCE [LARGE SCALE GENOMIC DNA]</scope>
    <source>
        <strain evidence="2">4086291</strain>
    </source>
</reference>
<feature type="compositionally biased region" description="Low complexity" evidence="1">
    <location>
        <begin position="12"/>
        <end position="24"/>
    </location>
</feature>